<keyword evidence="4" id="KW-1185">Reference proteome</keyword>
<reference evidence="3" key="1">
    <citation type="journal article" date="2020" name="Stud. Mycol.">
        <title>101 Dothideomycetes genomes: a test case for predicting lifestyles and emergence of pathogens.</title>
        <authorList>
            <person name="Haridas S."/>
            <person name="Albert R."/>
            <person name="Binder M."/>
            <person name="Bloem J."/>
            <person name="Labutti K."/>
            <person name="Salamov A."/>
            <person name="Andreopoulos B."/>
            <person name="Baker S."/>
            <person name="Barry K."/>
            <person name="Bills G."/>
            <person name="Bluhm B."/>
            <person name="Cannon C."/>
            <person name="Castanera R."/>
            <person name="Culley D."/>
            <person name="Daum C."/>
            <person name="Ezra D."/>
            <person name="Gonzalez J."/>
            <person name="Henrissat B."/>
            <person name="Kuo A."/>
            <person name="Liang C."/>
            <person name="Lipzen A."/>
            <person name="Lutzoni F."/>
            <person name="Magnuson J."/>
            <person name="Mondo S."/>
            <person name="Nolan M."/>
            <person name="Ohm R."/>
            <person name="Pangilinan J."/>
            <person name="Park H.-J."/>
            <person name="Ramirez L."/>
            <person name="Alfaro M."/>
            <person name="Sun H."/>
            <person name="Tritt A."/>
            <person name="Yoshinaga Y."/>
            <person name="Zwiers L.-H."/>
            <person name="Turgeon B."/>
            <person name="Goodwin S."/>
            <person name="Spatafora J."/>
            <person name="Crous P."/>
            <person name="Grigoriev I."/>
        </authorList>
    </citation>
    <scope>NUCLEOTIDE SEQUENCE</scope>
    <source>
        <strain evidence="3">ATCC 36951</strain>
    </source>
</reference>
<organism evidence="3 4">
    <name type="scientific">Zasmidium cellare ATCC 36951</name>
    <dbReference type="NCBI Taxonomy" id="1080233"/>
    <lineage>
        <taxon>Eukaryota</taxon>
        <taxon>Fungi</taxon>
        <taxon>Dikarya</taxon>
        <taxon>Ascomycota</taxon>
        <taxon>Pezizomycotina</taxon>
        <taxon>Dothideomycetes</taxon>
        <taxon>Dothideomycetidae</taxon>
        <taxon>Mycosphaerellales</taxon>
        <taxon>Mycosphaerellaceae</taxon>
        <taxon>Zasmidium</taxon>
    </lineage>
</organism>
<accession>A0A6A6CY19</accession>
<evidence type="ECO:0000256" key="1">
    <source>
        <dbReference type="SAM" id="SignalP"/>
    </source>
</evidence>
<sequence>MPSLFKVGLATLAALVIHVAADIIGPIDIGPYKGITLTISKDNTINSTNPINFVGGSTTRSEIESIGSLRNRGVLEERHSQGVVFNFNNFPFGASTTINAYISGIRRSDGAMVFVDKNGNWYIPKATPNQQTAIPTNSITIPVPTNSKGAGFNVTLPGAIAGSRVSYVVNGTLAFFTNGGSNGVASIVMPSPSASGDQSYNYFWGFSEFTFNGGGDLYMNPSAVDFAGCPNTFLIYNTTGNKDGQPWDKLTVKNNKGQLVRVLSPNTYRGFDNKNGNAFNGYYEPYVNQVYSKYTNGNNLLLYTNAGTSSYSVTNNQLNCYGDNQGYPKPLTADIFSCNTGPFGNITQYNNQHQQNVPVLCSAFVRSMLLVSGSQPAGPVRQYYQNTPTDWYSYYAHNASFSGIGYAFQFDDTNAAGTADQSGTVHAQNAALDTLLIGGFGWGGYAPGQYA</sequence>
<dbReference type="PROSITE" id="PS52006">
    <property type="entry name" value="GH64"/>
    <property type="match status" value="1"/>
</dbReference>
<dbReference type="Pfam" id="PF16483">
    <property type="entry name" value="Glyco_hydro_64"/>
    <property type="match status" value="1"/>
</dbReference>
<gene>
    <name evidence="3" type="ORF">M409DRAFT_17357</name>
</gene>
<feature type="chain" id="PRO_5025384222" evidence="1">
    <location>
        <begin position="22"/>
        <end position="451"/>
    </location>
</feature>
<proteinExistence type="predicted"/>
<dbReference type="Proteomes" id="UP000799537">
    <property type="component" value="Unassembled WGS sequence"/>
</dbReference>
<dbReference type="OrthoDB" id="10058186at2759"/>
<dbReference type="EMBL" id="ML993581">
    <property type="protein sequence ID" value="KAF2172117.1"/>
    <property type="molecule type" value="Genomic_DNA"/>
</dbReference>
<dbReference type="Gene3D" id="2.60.110.10">
    <property type="entry name" value="Thaumatin"/>
    <property type="match status" value="2"/>
</dbReference>
<dbReference type="InterPro" id="IPR037398">
    <property type="entry name" value="Glyco_hydro_64_fam"/>
</dbReference>
<dbReference type="PANTHER" id="PTHR38165:SF1">
    <property type="entry name" value="GLUCANASE B"/>
    <property type="match status" value="1"/>
</dbReference>
<evidence type="ECO:0000313" key="4">
    <source>
        <dbReference type="Proteomes" id="UP000799537"/>
    </source>
</evidence>
<keyword evidence="1" id="KW-0732">Signal</keyword>
<dbReference type="RefSeq" id="XP_033673006.1">
    <property type="nucleotide sequence ID" value="XM_033804030.1"/>
</dbReference>
<protein>
    <submittedName>
        <fullName evidence="3">Glycoside hydrolase family 64 protein</fullName>
    </submittedName>
</protein>
<dbReference type="InterPro" id="IPR032477">
    <property type="entry name" value="Glyco_hydro_64"/>
</dbReference>
<dbReference type="GeneID" id="54557302"/>
<evidence type="ECO:0000313" key="3">
    <source>
        <dbReference type="EMBL" id="KAF2172117.1"/>
    </source>
</evidence>
<dbReference type="InterPro" id="IPR037176">
    <property type="entry name" value="Osmotin/thaumatin-like_sf"/>
</dbReference>
<dbReference type="GO" id="GO:0016787">
    <property type="term" value="F:hydrolase activity"/>
    <property type="evidence" value="ECO:0007669"/>
    <property type="project" value="UniProtKB-KW"/>
</dbReference>
<feature type="domain" description="GH64" evidence="2">
    <location>
        <begin position="80"/>
        <end position="434"/>
    </location>
</feature>
<evidence type="ECO:0000259" key="2">
    <source>
        <dbReference type="PROSITE" id="PS52006"/>
    </source>
</evidence>
<dbReference type="AlphaFoldDB" id="A0A6A6CY19"/>
<dbReference type="PANTHER" id="PTHR38165">
    <property type="match status" value="1"/>
</dbReference>
<name>A0A6A6CY19_ZASCE</name>
<keyword evidence="3" id="KW-0378">Hydrolase</keyword>
<feature type="signal peptide" evidence="1">
    <location>
        <begin position="1"/>
        <end position="21"/>
    </location>
</feature>